<dbReference type="GO" id="GO:0005524">
    <property type="term" value="F:ATP binding"/>
    <property type="evidence" value="ECO:0007669"/>
    <property type="project" value="InterPro"/>
</dbReference>
<evidence type="ECO:0000259" key="5">
    <source>
        <dbReference type="PROSITE" id="PS50860"/>
    </source>
</evidence>
<dbReference type="PANTHER" id="PTHR43462">
    <property type="entry name" value="ALANYL-TRNA EDITING PROTEIN"/>
    <property type="match status" value="1"/>
</dbReference>
<dbReference type="Proteomes" id="UP000057043">
    <property type="component" value="Unassembled WGS sequence"/>
</dbReference>
<dbReference type="Pfam" id="PF07973">
    <property type="entry name" value="tRNA_SAD"/>
    <property type="match status" value="1"/>
</dbReference>
<dbReference type="Proteomes" id="UP000053961">
    <property type="component" value="Unassembled WGS sequence"/>
</dbReference>
<reference evidence="7" key="1">
    <citation type="journal article" date="2015" name="MBio">
        <title>Genome-resolved metagenomic analysis reveals roles for candidate phyla and other microbial community members in biogeochemical transformations in oil reservoirs.</title>
        <authorList>
            <person name="Hu P."/>
            <person name="Tom L."/>
            <person name="Singh A."/>
            <person name="Thomas B.C."/>
            <person name="Baker B.J."/>
            <person name="Piceno Y.M."/>
            <person name="Andersen G.L."/>
            <person name="Banfield J.F."/>
        </authorList>
    </citation>
    <scope>NUCLEOTIDE SEQUENCE [LARGE SCALE GENOMIC DNA]</scope>
    <source>
        <strain evidence="7">56_747</strain>
    </source>
</reference>
<evidence type="ECO:0000313" key="8">
    <source>
        <dbReference type="Proteomes" id="UP000053961"/>
    </source>
</evidence>
<evidence type="ECO:0000313" key="6">
    <source>
        <dbReference type="EMBL" id="KUK44999.1"/>
    </source>
</evidence>
<dbReference type="GO" id="GO:0003676">
    <property type="term" value="F:nucleic acid binding"/>
    <property type="evidence" value="ECO:0007669"/>
    <property type="project" value="InterPro"/>
</dbReference>
<protein>
    <submittedName>
        <fullName evidence="7">Alanyl-tRNA synthetase domain protein</fullName>
    </submittedName>
</protein>
<dbReference type="AlphaFoldDB" id="A0A117MCN1"/>
<dbReference type="Gene3D" id="3.30.980.10">
    <property type="entry name" value="Threonyl-trna Synthetase, Chain A, domain 2"/>
    <property type="match status" value="1"/>
</dbReference>
<evidence type="ECO:0000256" key="4">
    <source>
        <dbReference type="ARBA" id="ARBA00022833"/>
    </source>
</evidence>
<dbReference type="EMBL" id="LGFT01000010">
    <property type="protein sequence ID" value="KUK44999.1"/>
    <property type="molecule type" value="Genomic_DNA"/>
</dbReference>
<dbReference type="SMART" id="SM00863">
    <property type="entry name" value="tRNA_SAD"/>
    <property type="match status" value="1"/>
</dbReference>
<dbReference type="NCBIfam" id="NF040865">
    <property type="entry name" value="a_tRNA_ed_AlaXM"/>
    <property type="match status" value="1"/>
</dbReference>
<gene>
    <name evidence="6" type="ORF">XD72_0598</name>
    <name evidence="7" type="ORF">XE07_0896</name>
</gene>
<accession>A0A117MCN1</accession>
<evidence type="ECO:0000256" key="2">
    <source>
        <dbReference type="ARBA" id="ARBA00004496"/>
    </source>
</evidence>
<sequence>MRELYITDGYLKSFEATVEEVTGDKFVVLDKTAFYPNSGGQPHDVGVLVRDGEDFPVVYAGLFGGKISHELGKTGLVAGQEVTGTIDWDRRYLFMRSHTACHLLSAVIFRETGAMITGNQIGEERSRVDFSLEEFDRSRLAEYVDEVNGIIKEDRAVRTSLVSREEAMEIPDLVRLAKSVPDREEIRIVEVEGVDLQACGGTHVGRTGEIGKVKMLKAENKGKSNRRVYFAVSEGD</sequence>
<dbReference type="GO" id="GO:0005737">
    <property type="term" value="C:cytoplasm"/>
    <property type="evidence" value="ECO:0007669"/>
    <property type="project" value="UniProtKB-SubCell"/>
</dbReference>
<feature type="domain" description="Alanyl-transfer RNA synthetases family profile" evidence="5">
    <location>
        <begin position="1"/>
        <end position="236"/>
    </location>
</feature>
<dbReference type="GO" id="GO:0002161">
    <property type="term" value="F:aminoacyl-tRNA deacylase activity"/>
    <property type="evidence" value="ECO:0007669"/>
    <property type="project" value="UniProtKB-ARBA"/>
</dbReference>
<keyword evidence="7" id="KW-0436">Ligase</keyword>
<comment type="subcellular location">
    <subcellularLocation>
        <location evidence="2">Cytoplasm</location>
    </subcellularLocation>
</comment>
<dbReference type="PROSITE" id="PS50860">
    <property type="entry name" value="AA_TRNA_LIGASE_II_ALA"/>
    <property type="match status" value="1"/>
</dbReference>
<dbReference type="SUPFAM" id="SSF55186">
    <property type="entry name" value="ThrRS/AlaRS common domain"/>
    <property type="match status" value="1"/>
</dbReference>
<dbReference type="GO" id="GO:0004813">
    <property type="term" value="F:alanine-tRNA ligase activity"/>
    <property type="evidence" value="ECO:0007669"/>
    <property type="project" value="InterPro"/>
</dbReference>
<dbReference type="EMBL" id="LGHB01000009">
    <property type="protein sequence ID" value="KUK96687.1"/>
    <property type="molecule type" value="Genomic_DNA"/>
</dbReference>
<keyword evidence="7" id="KW-0030">Aminoacyl-tRNA synthetase</keyword>
<dbReference type="InterPro" id="IPR018163">
    <property type="entry name" value="Thr/Ala-tRNA-synth_IIc_edit"/>
</dbReference>
<keyword evidence="3" id="KW-0479">Metal-binding</keyword>
<comment type="caution">
    <text evidence="7">The sequence shown here is derived from an EMBL/GenBank/DDBJ whole genome shotgun (WGS) entry which is preliminary data.</text>
</comment>
<organism evidence="7 8">
    <name type="scientific">Methanothrix harundinacea</name>
    <dbReference type="NCBI Taxonomy" id="301375"/>
    <lineage>
        <taxon>Archaea</taxon>
        <taxon>Methanobacteriati</taxon>
        <taxon>Methanobacteriota</taxon>
        <taxon>Stenosarchaea group</taxon>
        <taxon>Methanomicrobia</taxon>
        <taxon>Methanotrichales</taxon>
        <taxon>Methanotrichaceae</taxon>
        <taxon>Methanothrix</taxon>
    </lineage>
</organism>
<evidence type="ECO:0000256" key="1">
    <source>
        <dbReference type="ARBA" id="ARBA00001947"/>
    </source>
</evidence>
<dbReference type="InterPro" id="IPR012947">
    <property type="entry name" value="tRNA_SAD"/>
</dbReference>
<dbReference type="InterPro" id="IPR053424">
    <property type="entry name" value="Alanyl-tRNA_Edit-Domain"/>
</dbReference>
<evidence type="ECO:0000313" key="7">
    <source>
        <dbReference type="EMBL" id="KUK96687.1"/>
    </source>
</evidence>
<keyword evidence="4" id="KW-0862">Zinc</keyword>
<dbReference type="Pfam" id="PF01411">
    <property type="entry name" value="tRNA-synt_2c"/>
    <property type="match status" value="1"/>
</dbReference>
<dbReference type="SUPFAM" id="SSF50447">
    <property type="entry name" value="Translation proteins"/>
    <property type="match status" value="1"/>
</dbReference>
<name>A0A117MCN1_9EURY</name>
<dbReference type="PANTHER" id="PTHR43462:SF1">
    <property type="entry name" value="ALANYL-TRNA EDITING PROTEIN AARSD1"/>
    <property type="match status" value="1"/>
</dbReference>
<reference evidence="8 9" key="2">
    <citation type="journal article" date="2015" name="MBio">
        <title>Genome-Resolved Metagenomic Analysis Reveals Roles for Candidate Phyla and Other Microbial Community Members in Biogeochemical Transformations in Oil Reservoirs.</title>
        <authorList>
            <person name="Hu P."/>
            <person name="Tom L."/>
            <person name="Singh A."/>
            <person name="Thomas B.C."/>
            <person name="Baker B.J."/>
            <person name="Piceno Y.M."/>
            <person name="Andersen G.L."/>
            <person name="Banfield J.F."/>
        </authorList>
    </citation>
    <scope>NUCLEOTIDE SEQUENCE [LARGE SCALE GENOMIC DNA]</scope>
    <source>
        <strain evidence="6">57_489</strain>
    </source>
</reference>
<dbReference type="InterPro" id="IPR018165">
    <property type="entry name" value="Ala-tRNA-synth_IIc_core"/>
</dbReference>
<evidence type="ECO:0000256" key="3">
    <source>
        <dbReference type="ARBA" id="ARBA00022723"/>
    </source>
</evidence>
<evidence type="ECO:0000313" key="9">
    <source>
        <dbReference type="Proteomes" id="UP000057043"/>
    </source>
</evidence>
<dbReference type="Gene3D" id="2.40.30.130">
    <property type="match status" value="1"/>
</dbReference>
<dbReference type="InterPro" id="IPR009000">
    <property type="entry name" value="Transl_B-barrel_sf"/>
</dbReference>
<dbReference type="GO" id="GO:0046872">
    <property type="term" value="F:metal ion binding"/>
    <property type="evidence" value="ECO:0007669"/>
    <property type="project" value="UniProtKB-KW"/>
</dbReference>
<dbReference type="InterPro" id="IPR018164">
    <property type="entry name" value="Ala-tRNA-synth_IIc_N"/>
</dbReference>
<dbReference type="PATRIC" id="fig|301375.6.peg.2259"/>
<comment type="cofactor">
    <cofactor evidence="1">
        <name>Zn(2+)</name>
        <dbReference type="ChEBI" id="CHEBI:29105"/>
    </cofactor>
</comment>
<dbReference type="GO" id="GO:0006419">
    <property type="term" value="P:alanyl-tRNA aminoacylation"/>
    <property type="evidence" value="ECO:0007669"/>
    <property type="project" value="InterPro"/>
</dbReference>
<proteinExistence type="predicted"/>
<dbReference type="InterPro" id="IPR051335">
    <property type="entry name" value="Alanyl-tRNA_Editing_Enzymes"/>
</dbReference>